<dbReference type="Gene3D" id="3.40.190.80">
    <property type="match status" value="1"/>
</dbReference>
<evidence type="ECO:0000313" key="5">
    <source>
        <dbReference type="Proteomes" id="UP000704762"/>
    </source>
</evidence>
<evidence type="ECO:0000256" key="1">
    <source>
        <dbReference type="ARBA" id="ARBA00022723"/>
    </source>
</evidence>
<dbReference type="PROSITE" id="PS00629">
    <property type="entry name" value="IMP_1"/>
    <property type="match status" value="1"/>
</dbReference>
<dbReference type="CDD" id="cd01637">
    <property type="entry name" value="IMPase_like"/>
    <property type="match status" value="1"/>
</dbReference>
<evidence type="ECO:0000256" key="3">
    <source>
        <dbReference type="ARBA" id="ARBA00022842"/>
    </source>
</evidence>
<dbReference type="Gene3D" id="3.30.540.10">
    <property type="entry name" value="Fructose-1,6-Bisphosphatase, subunit A, domain 1"/>
    <property type="match status" value="1"/>
</dbReference>
<dbReference type="PRINTS" id="PR00377">
    <property type="entry name" value="IMPHPHTASES"/>
</dbReference>
<organism evidence="4 5">
    <name type="scientific">Microlunatus panaciterrae</name>
    <dbReference type="NCBI Taxonomy" id="400768"/>
    <lineage>
        <taxon>Bacteria</taxon>
        <taxon>Bacillati</taxon>
        <taxon>Actinomycetota</taxon>
        <taxon>Actinomycetes</taxon>
        <taxon>Propionibacteriales</taxon>
        <taxon>Propionibacteriaceae</taxon>
        <taxon>Microlunatus</taxon>
    </lineage>
</organism>
<gene>
    <name evidence="4" type="ORF">JOE57_002048</name>
</gene>
<sequence>MTLDDAALATQLVRAAGALAARMLAEGLETQHKTSVSDVVSAADFAAEKLIVDRLADERPGDGLVGEEGARRSGDRTWYIDPVDGTYNFLSGIPVWCSALGLVDGEGPVLGAVYHPSMDELWLGGRDLPTTCNGQPVPQLDPRPLAELSLASYLHPARMGRDELRQPWLSALSGAATMRSLGSGSVELASVAAGRLGAFLQAGPSPWDWFPGVALVRAAGGVAEVIEHRGQSWHVAGNPQAVEDIRSALLSGCCDRPPGPRQ</sequence>
<dbReference type="PANTHER" id="PTHR20854:SF4">
    <property type="entry name" value="INOSITOL-1-MONOPHOSPHATASE-RELATED"/>
    <property type="match status" value="1"/>
</dbReference>
<proteinExistence type="predicted"/>
<dbReference type="Proteomes" id="UP000704762">
    <property type="component" value="Unassembled WGS sequence"/>
</dbReference>
<dbReference type="RefSeq" id="WP_338041252.1">
    <property type="nucleotide sequence ID" value="NZ_BAAAQP010000002.1"/>
</dbReference>
<dbReference type="InterPro" id="IPR000760">
    <property type="entry name" value="Inositol_monophosphatase-like"/>
</dbReference>
<dbReference type="SUPFAM" id="SSF56655">
    <property type="entry name" value="Carbohydrate phosphatase"/>
    <property type="match status" value="1"/>
</dbReference>
<name>A0ABS2RJH5_9ACTN</name>
<comment type="caution">
    <text evidence="4">The sequence shown here is derived from an EMBL/GenBank/DDBJ whole genome shotgun (WGS) entry which is preliminary data.</text>
</comment>
<dbReference type="PANTHER" id="PTHR20854">
    <property type="entry name" value="INOSITOL MONOPHOSPHATASE"/>
    <property type="match status" value="1"/>
</dbReference>
<dbReference type="Pfam" id="PF00459">
    <property type="entry name" value="Inositol_P"/>
    <property type="match status" value="1"/>
</dbReference>
<keyword evidence="3" id="KW-0460">Magnesium</keyword>
<dbReference type="EMBL" id="JAFBCF010000001">
    <property type="protein sequence ID" value="MBM7799127.1"/>
    <property type="molecule type" value="Genomic_DNA"/>
</dbReference>
<keyword evidence="5" id="KW-1185">Reference proteome</keyword>
<keyword evidence="1" id="KW-0479">Metal-binding</keyword>
<evidence type="ECO:0000313" key="4">
    <source>
        <dbReference type="EMBL" id="MBM7799127.1"/>
    </source>
</evidence>
<dbReference type="InterPro" id="IPR020583">
    <property type="entry name" value="Inositol_monoP_metal-BS"/>
</dbReference>
<reference evidence="4 5" key="1">
    <citation type="submission" date="2021-01" db="EMBL/GenBank/DDBJ databases">
        <title>Sequencing the genomes of 1000 actinobacteria strains.</title>
        <authorList>
            <person name="Klenk H.-P."/>
        </authorList>
    </citation>
    <scope>NUCLEOTIDE SEQUENCE [LARGE SCALE GENOMIC DNA]</scope>
    <source>
        <strain evidence="4 5">DSM 18662</strain>
    </source>
</reference>
<accession>A0ABS2RJH5</accession>
<evidence type="ECO:0000256" key="2">
    <source>
        <dbReference type="ARBA" id="ARBA00022801"/>
    </source>
</evidence>
<keyword evidence="2" id="KW-0378">Hydrolase</keyword>
<protein>
    <submittedName>
        <fullName evidence="4">Fructose-1,6-bisphosphatase/inositol monophosphatase family enzyme</fullName>
    </submittedName>
</protein>